<dbReference type="EMBL" id="VFLP01000064">
    <property type="protein sequence ID" value="TRX89681.1"/>
    <property type="molecule type" value="Genomic_DNA"/>
</dbReference>
<evidence type="ECO:0000256" key="1">
    <source>
        <dbReference type="SAM" id="SignalP"/>
    </source>
</evidence>
<name>A0A553HP00_9PEZI</name>
<evidence type="ECO:0008006" key="4">
    <source>
        <dbReference type="Google" id="ProtNLM"/>
    </source>
</evidence>
<gene>
    <name evidence="2" type="ORF">FHL15_009431</name>
</gene>
<feature type="signal peptide" evidence="1">
    <location>
        <begin position="1"/>
        <end position="21"/>
    </location>
</feature>
<reference evidence="3" key="1">
    <citation type="submission" date="2019-06" db="EMBL/GenBank/DDBJ databases">
        <title>Draft genome sequence of the griseofulvin-producing fungus Xylaria cubensis strain G536.</title>
        <authorList>
            <person name="Mead M.E."/>
            <person name="Raja H.A."/>
            <person name="Steenwyk J.L."/>
            <person name="Knowles S.L."/>
            <person name="Oberlies N.H."/>
            <person name="Rokas A."/>
        </authorList>
    </citation>
    <scope>NUCLEOTIDE SEQUENCE [LARGE SCALE GENOMIC DNA]</scope>
    <source>
        <strain evidence="3">G536</strain>
    </source>
</reference>
<comment type="caution">
    <text evidence="2">The sequence shown here is derived from an EMBL/GenBank/DDBJ whole genome shotgun (WGS) entry which is preliminary data.</text>
</comment>
<protein>
    <recommendedName>
        <fullName evidence="4">Lysine-specific metallo-endopeptidase domain-containing protein</fullName>
    </recommendedName>
</protein>
<organism evidence="2 3">
    <name type="scientific">Xylaria flabelliformis</name>
    <dbReference type="NCBI Taxonomy" id="2512241"/>
    <lineage>
        <taxon>Eukaryota</taxon>
        <taxon>Fungi</taxon>
        <taxon>Dikarya</taxon>
        <taxon>Ascomycota</taxon>
        <taxon>Pezizomycotina</taxon>
        <taxon>Sordariomycetes</taxon>
        <taxon>Xylariomycetidae</taxon>
        <taxon>Xylariales</taxon>
        <taxon>Xylariaceae</taxon>
        <taxon>Xylaria</taxon>
    </lineage>
</organism>
<dbReference type="GO" id="GO:0008237">
    <property type="term" value="F:metallopeptidase activity"/>
    <property type="evidence" value="ECO:0007669"/>
    <property type="project" value="InterPro"/>
</dbReference>
<keyword evidence="3" id="KW-1185">Reference proteome</keyword>
<dbReference type="Gene3D" id="3.40.390.10">
    <property type="entry name" value="Collagenase (Catalytic Domain)"/>
    <property type="match status" value="1"/>
</dbReference>
<dbReference type="AlphaFoldDB" id="A0A553HP00"/>
<proteinExistence type="predicted"/>
<evidence type="ECO:0000313" key="3">
    <source>
        <dbReference type="Proteomes" id="UP000319160"/>
    </source>
</evidence>
<evidence type="ECO:0000313" key="2">
    <source>
        <dbReference type="EMBL" id="TRX89681.1"/>
    </source>
</evidence>
<feature type="chain" id="PRO_5021966896" description="Lysine-specific metallo-endopeptidase domain-containing protein" evidence="1">
    <location>
        <begin position="22"/>
        <end position="349"/>
    </location>
</feature>
<accession>A0A553HP00</accession>
<dbReference type="SUPFAM" id="SSF55486">
    <property type="entry name" value="Metalloproteases ('zincins'), catalytic domain"/>
    <property type="match status" value="1"/>
</dbReference>
<sequence>MSKLSALLGAILFHLTVIVSGVVITDLVTIKTGSTYGGCDGRTDILDVWYQESYQSLLSALMATARYNNLDADGQRVRKAMFSLFGIRNQFTKAEKPEVEEISLRFNQIVDWLEDKYADIPRDRTFLFCGSDFLVQKDPATQALDYQGNGLVDTNSNPVPISQVPAYQADLVGGNVPWWSGERTTINGYYFTSPDDGGNYCSDTEHLGLTSTLKELVQGPTGPELVQQEEAQTIVICPNAFESTAPSTYSEAVMKTTEGIKLDLVVPKSTTLLHEAFHVVLGTEFLQGNDEIYGLAECVDARRDPTKARKNPENYVYFIAAMHFLFGEPEDGIATNWDFATAANKAKAI</sequence>
<dbReference type="Proteomes" id="UP000319160">
    <property type="component" value="Unassembled WGS sequence"/>
</dbReference>
<dbReference type="OrthoDB" id="4259138at2759"/>
<keyword evidence="1" id="KW-0732">Signal</keyword>
<dbReference type="InterPro" id="IPR024079">
    <property type="entry name" value="MetalloPept_cat_dom_sf"/>
</dbReference>